<comment type="caution">
    <text evidence="1">The sequence shown here is derived from an EMBL/GenBank/DDBJ whole genome shotgun (WGS) entry which is preliminary data.</text>
</comment>
<reference evidence="1 2" key="1">
    <citation type="submission" date="2024-09" db="EMBL/GenBank/DDBJ databases">
        <title>Rethinking Asexuality: The Enigmatic Case of Functional Sexual Genes in Lepraria (Stereocaulaceae).</title>
        <authorList>
            <person name="Doellman M."/>
            <person name="Sun Y."/>
            <person name="Barcenas-Pena A."/>
            <person name="Lumbsch H.T."/>
            <person name="Grewe F."/>
        </authorList>
    </citation>
    <scope>NUCLEOTIDE SEQUENCE [LARGE SCALE GENOMIC DNA]</scope>
    <source>
        <strain evidence="1 2">Mercado 3170</strain>
    </source>
</reference>
<sequence length="99" mass="11484">MNSQVHFIPQIYSRHLVLYPDHEISSVFGLPSSIGRKFCHCRFRDELGEELLTKRLFVFEIRRSIPGLLLFLAEATKTHFAWKSCSECVAGSRGHKYSR</sequence>
<name>A0ABR4ABW0_9LECA</name>
<dbReference type="Proteomes" id="UP001590950">
    <property type="component" value="Unassembled WGS sequence"/>
</dbReference>
<gene>
    <name evidence="1" type="ORF">N7G274_004359</name>
</gene>
<organism evidence="1 2">
    <name type="scientific">Stereocaulon virgatum</name>
    <dbReference type="NCBI Taxonomy" id="373712"/>
    <lineage>
        <taxon>Eukaryota</taxon>
        <taxon>Fungi</taxon>
        <taxon>Dikarya</taxon>
        <taxon>Ascomycota</taxon>
        <taxon>Pezizomycotina</taxon>
        <taxon>Lecanoromycetes</taxon>
        <taxon>OSLEUM clade</taxon>
        <taxon>Lecanoromycetidae</taxon>
        <taxon>Lecanorales</taxon>
        <taxon>Lecanorineae</taxon>
        <taxon>Stereocaulaceae</taxon>
        <taxon>Stereocaulon</taxon>
    </lineage>
</organism>
<accession>A0ABR4ABW0</accession>
<proteinExistence type="predicted"/>
<keyword evidence="2" id="KW-1185">Reference proteome</keyword>
<protein>
    <submittedName>
        <fullName evidence="1">Uncharacterized protein</fullName>
    </submittedName>
</protein>
<evidence type="ECO:0000313" key="2">
    <source>
        <dbReference type="Proteomes" id="UP001590950"/>
    </source>
</evidence>
<dbReference type="EMBL" id="JBEFKJ010000013">
    <property type="protein sequence ID" value="KAL2042600.1"/>
    <property type="molecule type" value="Genomic_DNA"/>
</dbReference>
<evidence type="ECO:0000313" key="1">
    <source>
        <dbReference type="EMBL" id="KAL2042600.1"/>
    </source>
</evidence>